<evidence type="ECO:0000256" key="1">
    <source>
        <dbReference type="ARBA" id="ARBA00004167"/>
    </source>
</evidence>
<evidence type="ECO:0000256" key="6">
    <source>
        <dbReference type="ARBA" id="ARBA00023026"/>
    </source>
</evidence>
<evidence type="ECO:0000256" key="4">
    <source>
        <dbReference type="ARBA" id="ARBA00022989"/>
    </source>
</evidence>
<evidence type="ECO:0000256" key="8">
    <source>
        <dbReference type="ARBA" id="ARBA00023180"/>
    </source>
</evidence>
<evidence type="ECO:0000313" key="11">
    <source>
        <dbReference type="Proteomes" id="UP001303760"/>
    </source>
</evidence>
<keyword evidence="7" id="KW-0472">Membrane</keyword>
<keyword evidence="5" id="KW-0560">Oxidoreductase</keyword>
<dbReference type="InterPro" id="IPR021765">
    <property type="entry name" value="UstYa-like"/>
</dbReference>
<evidence type="ECO:0000256" key="2">
    <source>
        <dbReference type="ARBA" id="ARBA00004685"/>
    </source>
</evidence>
<dbReference type="PANTHER" id="PTHR33365">
    <property type="entry name" value="YALI0B05434P"/>
    <property type="match status" value="1"/>
</dbReference>
<sequence>MVGLQTLEEVEEAWKTFETTGFVHVSEPERHGLRPNRDAIPGTTNIYMISAHHQLHCLKKLHVAFTLLLMAARDNATSADADEKAMIGVRHAEHCWNYLRQGIVCAGDATLEGPSADGTLLGYGVRHQCRRWEGEGGLETYRRGHGVDHGL</sequence>
<dbReference type="Proteomes" id="UP001303760">
    <property type="component" value="Unassembled WGS sequence"/>
</dbReference>
<accession>A0AAN7HGD7</accession>
<reference evidence="10" key="2">
    <citation type="submission" date="2023-05" db="EMBL/GenBank/DDBJ databases">
        <authorList>
            <consortium name="Lawrence Berkeley National Laboratory"/>
            <person name="Steindorff A."/>
            <person name="Hensen N."/>
            <person name="Bonometti L."/>
            <person name="Westerberg I."/>
            <person name="Brannstrom I.O."/>
            <person name="Guillou S."/>
            <person name="Cros-Aarteil S."/>
            <person name="Calhoun S."/>
            <person name="Haridas S."/>
            <person name="Kuo A."/>
            <person name="Mondo S."/>
            <person name="Pangilinan J."/>
            <person name="Riley R."/>
            <person name="Labutti K."/>
            <person name="Andreopoulos B."/>
            <person name="Lipzen A."/>
            <person name="Chen C."/>
            <person name="Yanf M."/>
            <person name="Daum C."/>
            <person name="Ng V."/>
            <person name="Clum A."/>
            <person name="Ohm R."/>
            <person name="Martin F."/>
            <person name="Silar P."/>
            <person name="Natvig D."/>
            <person name="Lalanne C."/>
            <person name="Gautier V."/>
            <person name="Ament-Velasquez S.L."/>
            <person name="Kruys A."/>
            <person name="Hutchinson M.I."/>
            <person name="Powell A.J."/>
            <person name="Barry K."/>
            <person name="Miller A.N."/>
            <person name="Grigoriev I.V."/>
            <person name="Debuchy R."/>
            <person name="Gladieux P."/>
            <person name="Thoren M.H."/>
            <person name="Johannesson H."/>
        </authorList>
    </citation>
    <scope>NUCLEOTIDE SEQUENCE</scope>
    <source>
        <strain evidence="10">CBS 532.94</strain>
    </source>
</reference>
<reference evidence="10" key="1">
    <citation type="journal article" date="2023" name="Mol. Phylogenet. Evol.">
        <title>Genome-scale phylogeny and comparative genomics of the fungal order Sordariales.</title>
        <authorList>
            <person name="Hensen N."/>
            <person name="Bonometti L."/>
            <person name="Westerberg I."/>
            <person name="Brannstrom I.O."/>
            <person name="Guillou S."/>
            <person name="Cros-Aarteil S."/>
            <person name="Calhoun S."/>
            <person name="Haridas S."/>
            <person name="Kuo A."/>
            <person name="Mondo S."/>
            <person name="Pangilinan J."/>
            <person name="Riley R."/>
            <person name="LaButti K."/>
            <person name="Andreopoulos B."/>
            <person name="Lipzen A."/>
            <person name="Chen C."/>
            <person name="Yan M."/>
            <person name="Daum C."/>
            <person name="Ng V."/>
            <person name="Clum A."/>
            <person name="Steindorff A."/>
            <person name="Ohm R.A."/>
            <person name="Martin F."/>
            <person name="Silar P."/>
            <person name="Natvig D.O."/>
            <person name="Lalanne C."/>
            <person name="Gautier V."/>
            <person name="Ament-Velasquez S.L."/>
            <person name="Kruys A."/>
            <person name="Hutchinson M.I."/>
            <person name="Powell A.J."/>
            <person name="Barry K."/>
            <person name="Miller A.N."/>
            <person name="Grigoriev I.V."/>
            <person name="Debuchy R."/>
            <person name="Gladieux P."/>
            <person name="Hiltunen Thoren M."/>
            <person name="Johannesson H."/>
        </authorList>
    </citation>
    <scope>NUCLEOTIDE SEQUENCE</scope>
    <source>
        <strain evidence="10">CBS 532.94</strain>
    </source>
</reference>
<evidence type="ECO:0000256" key="3">
    <source>
        <dbReference type="ARBA" id="ARBA00022692"/>
    </source>
</evidence>
<keyword evidence="4" id="KW-1133">Transmembrane helix</keyword>
<dbReference type="GO" id="GO:0043386">
    <property type="term" value="P:mycotoxin biosynthetic process"/>
    <property type="evidence" value="ECO:0007669"/>
    <property type="project" value="InterPro"/>
</dbReference>
<evidence type="ECO:0000256" key="7">
    <source>
        <dbReference type="ARBA" id="ARBA00023136"/>
    </source>
</evidence>
<keyword evidence="6" id="KW-0843">Virulence</keyword>
<keyword evidence="8" id="KW-0325">Glycoprotein</keyword>
<dbReference type="AlphaFoldDB" id="A0AAN7HGD7"/>
<name>A0AAN7HGD7_9PEZI</name>
<dbReference type="PANTHER" id="PTHR33365:SF11">
    <property type="entry name" value="TAT PATHWAY SIGNAL SEQUENCE"/>
    <property type="match status" value="1"/>
</dbReference>
<organism evidence="10 11">
    <name type="scientific">Achaetomium macrosporum</name>
    <dbReference type="NCBI Taxonomy" id="79813"/>
    <lineage>
        <taxon>Eukaryota</taxon>
        <taxon>Fungi</taxon>
        <taxon>Dikarya</taxon>
        <taxon>Ascomycota</taxon>
        <taxon>Pezizomycotina</taxon>
        <taxon>Sordariomycetes</taxon>
        <taxon>Sordariomycetidae</taxon>
        <taxon>Sordariales</taxon>
        <taxon>Chaetomiaceae</taxon>
        <taxon>Achaetomium</taxon>
    </lineage>
</organism>
<comment type="similarity">
    <text evidence="9">Belongs to the ustYa family.</text>
</comment>
<proteinExistence type="inferred from homology"/>
<keyword evidence="11" id="KW-1185">Reference proteome</keyword>
<dbReference type="EMBL" id="MU860030">
    <property type="protein sequence ID" value="KAK4240935.1"/>
    <property type="molecule type" value="Genomic_DNA"/>
</dbReference>
<comment type="subcellular location">
    <subcellularLocation>
        <location evidence="1">Membrane</location>
        <topology evidence="1">Single-pass membrane protein</topology>
    </subcellularLocation>
</comment>
<comment type="caution">
    <text evidence="10">The sequence shown here is derived from an EMBL/GenBank/DDBJ whole genome shotgun (WGS) entry which is preliminary data.</text>
</comment>
<evidence type="ECO:0000256" key="9">
    <source>
        <dbReference type="ARBA" id="ARBA00035112"/>
    </source>
</evidence>
<dbReference type="GO" id="GO:0016491">
    <property type="term" value="F:oxidoreductase activity"/>
    <property type="evidence" value="ECO:0007669"/>
    <property type="project" value="UniProtKB-KW"/>
</dbReference>
<keyword evidence="3" id="KW-0812">Transmembrane</keyword>
<protein>
    <submittedName>
        <fullName evidence="10">Uncharacterized protein</fullName>
    </submittedName>
</protein>
<dbReference type="GO" id="GO:0016020">
    <property type="term" value="C:membrane"/>
    <property type="evidence" value="ECO:0007669"/>
    <property type="project" value="UniProtKB-SubCell"/>
</dbReference>
<gene>
    <name evidence="10" type="ORF">C8A03DRAFT_12774</name>
</gene>
<evidence type="ECO:0000256" key="5">
    <source>
        <dbReference type="ARBA" id="ARBA00023002"/>
    </source>
</evidence>
<dbReference type="Pfam" id="PF11807">
    <property type="entry name" value="UstYa"/>
    <property type="match status" value="1"/>
</dbReference>
<evidence type="ECO:0000313" key="10">
    <source>
        <dbReference type="EMBL" id="KAK4240935.1"/>
    </source>
</evidence>
<comment type="pathway">
    <text evidence="2">Mycotoxin biosynthesis.</text>
</comment>